<organism evidence="3 4">
    <name type="scientific">Heterodermia speciosa</name>
    <dbReference type="NCBI Taxonomy" id="116794"/>
    <lineage>
        <taxon>Eukaryota</taxon>
        <taxon>Fungi</taxon>
        <taxon>Dikarya</taxon>
        <taxon>Ascomycota</taxon>
        <taxon>Pezizomycotina</taxon>
        <taxon>Lecanoromycetes</taxon>
        <taxon>OSLEUM clade</taxon>
        <taxon>Lecanoromycetidae</taxon>
        <taxon>Caliciales</taxon>
        <taxon>Physciaceae</taxon>
        <taxon>Heterodermia</taxon>
    </lineage>
</organism>
<accession>A0A8H3PH81</accession>
<feature type="compositionally biased region" description="Low complexity" evidence="1">
    <location>
        <begin position="432"/>
        <end position="453"/>
    </location>
</feature>
<feature type="compositionally biased region" description="Low complexity" evidence="1">
    <location>
        <begin position="460"/>
        <end position="495"/>
    </location>
</feature>
<feature type="region of interest" description="Disordered" evidence="1">
    <location>
        <begin position="401"/>
        <end position="420"/>
    </location>
</feature>
<dbReference type="AlphaFoldDB" id="A0A8H3PH81"/>
<dbReference type="PANTHER" id="PTHR36578:SF1">
    <property type="entry name" value="APPLE DOMAIN-CONTAINING PROTEIN"/>
    <property type="match status" value="1"/>
</dbReference>
<feature type="signal peptide" evidence="2">
    <location>
        <begin position="1"/>
        <end position="16"/>
    </location>
</feature>
<evidence type="ECO:0000313" key="4">
    <source>
        <dbReference type="Proteomes" id="UP000664521"/>
    </source>
</evidence>
<feature type="region of interest" description="Disordered" evidence="1">
    <location>
        <begin position="64"/>
        <end position="91"/>
    </location>
</feature>
<reference evidence="3" key="1">
    <citation type="submission" date="2021-03" db="EMBL/GenBank/DDBJ databases">
        <authorList>
            <person name="Tagirdzhanova G."/>
        </authorList>
    </citation>
    <scope>NUCLEOTIDE SEQUENCE</scope>
</reference>
<feature type="compositionally biased region" description="Polar residues" evidence="1">
    <location>
        <begin position="70"/>
        <end position="82"/>
    </location>
</feature>
<name>A0A8H3PH81_9LECA</name>
<evidence type="ECO:0000256" key="1">
    <source>
        <dbReference type="SAM" id="MobiDB-lite"/>
    </source>
</evidence>
<evidence type="ECO:0000313" key="3">
    <source>
        <dbReference type="EMBL" id="CAF9940234.1"/>
    </source>
</evidence>
<evidence type="ECO:0000256" key="2">
    <source>
        <dbReference type="SAM" id="SignalP"/>
    </source>
</evidence>
<keyword evidence="2" id="KW-0732">Signal</keyword>
<proteinExistence type="predicted"/>
<keyword evidence="4" id="KW-1185">Reference proteome</keyword>
<feature type="region of interest" description="Disordered" evidence="1">
    <location>
        <begin position="362"/>
        <end position="395"/>
    </location>
</feature>
<dbReference type="Proteomes" id="UP000664521">
    <property type="component" value="Unassembled WGS sequence"/>
</dbReference>
<comment type="caution">
    <text evidence="3">The sequence shown here is derived from an EMBL/GenBank/DDBJ whole genome shotgun (WGS) entry which is preliminary data.</text>
</comment>
<sequence length="655" mass="66566">MISALLLSALVGLSAAAPKPQLIDTAGVATAPKPVFVTPAYDVPEQAGATHTPAIAARNQNLKRDGDCASQPSGSGPVTSPDTPDAFLANPTYGTTANNAVTPDGYSVVMQNVNASLSASNYMGLTTLTSYDTLGCASRCDQASGCEAFNMYIERDPTLDPNADSCPNPPSLTNYKCTLWGAPVSASEATNYGQWRDSFQVVIAGSNAYNKASPPAAVSCFNGPTELGGAINAPLNAQGQNTYMGYKYHPFSQSQGYDPSTCAADCTSQTAYDSRHPAADGSYQTCVFFNAYVLSLNGVPQGLYCSLYNETWSPSYATNYGQYRGSDRYTVSRSYSYSLISSGPSGSSSCGGVSSSVISSSSTSQSSTQLTSSSSLVSQTPSTLPSSSGSTTSVDTATTSSLSSIASSTNPTTLSSSSSSLSSTASTVVVTSTSSSSLPTSSTATSSSSTLSSDPAKTVSSTSSSTQSSSATSQSSTLSTSSSSLTTTTTSTSTTPSATNFCLLNPSTNQYASLSKTGNGLSFSPTTAKSLPSLFTLDASSRLTSTVTGLIAVLQLPTFGKDGSSEGHISGTTVDQLSKNSNYAAMVCDVSAGLLMCQSAAYAAGVKGATAAKVQVDTTTKGNDGVDQYVFAPTTVKGAVAIKVVAGSACGPNYS</sequence>
<dbReference type="EMBL" id="CAJPDS010000148">
    <property type="protein sequence ID" value="CAF9940234.1"/>
    <property type="molecule type" value="Genomic_DNA"/>
</dbReference>
<dbReference type="OrthoDB" id="271448at2759"/>
<gene>
    <name evidence="3" type="ORF">HETSPECPRED_002212</name>
</gene>
<dbReference type="PANTHER" id="PTHR36578">
    <property type="entry name" value="CHROMOSOME 15, WHOLE GENOME SHOTGUN SEQUENCE"/>
    <property type="match status" value="1"/>
</dbReference>
<feature type="chain" id="PRO_5034007366" evidence="2">
    <location>
        <begin position="17"/>
        <end position="655"/>
    </location>
</feature>
<feature type="region of interest" description="Disordered" evidence="1">
    <location>
        <begin position="432"/>
        <end position="495"/>
    </location>
</feature>
<protein>
    <submittedName>
        <fullName evidence="3">Uncharacterized protein</fullName>
    </submittedName>
</protein>